<gene>
    <name evidence="3" type="ordered locus">BF638R_1746</name>
</gene>
<keyword evidence="2" id="KW-0732">Signal</keyword>
<reference evidence="3 4" key="1">
    <citation type="journal article" date="2010" name="Microbiology">
        <title>Twenty-eight divergent polysaccharide loci specifying within- and amongst-strain capsule diversity in three strains of Bacteroides fragilis.</title>
        <authorList>
            <person name="Patrick S."/>
            <person name="Blakely G.W."/>
            <person name="Houston S."/>
            <person name="Moore J."/>
            <person name="Abratt V.R."/>
            <person name="Bertalan M."/>
            <person name="Cerdeno-Tarraga A.M."/>
            <person name="Quail M.A."/>
            <person name="Corton N."/>
            <person name="Corton C."/>
            <person name="Bignell A."/>
            <person name="Barron A."/>
            <person name="Clark L."/>
            <person name="Bentley S.D."/>
            <person name="Parkhill J."/>
        </authorList>
    </citation>
    <scope>NUCLEOTIDE SEQUENCE [LARGE SCALE GENOMIC DNA]</scope>
    <source>
        <strain evidence="3 4">638R</strain>
    </source>
</reference>
<dbReference type="HOGENOM" id="CLU_780008_0_0_10"/>
<evidence type="ECO:0000313" key="3">
    <source>
        <dbReference type="EMBL" id="CBW22272.1"/>
    </source>
</evidence>
<sequence>MHMKTNRLLSILLLAVSMVSCTTYYQVKTRIHPDGSAHREVYAFADSAFMAGDPMKNPFMFSLDSGWVVTRFDSVRTHNYFGEEGKINVCAGREEPSVSMFAEQVHPKDPMYRPLVTPQETLTKHFRWFYTYYTYTGIYPELADKGPVPLKNYLNESEQKLWFQGDDTAYCGMNGLEMKELLDRLEKKFYDWYNRSLYELSFEVIRPFIAEIDRGKYMSRLDEVKDSLYLGYQPKDDDPDPDPELICQLLDTHYHTDCFSLLYKEKQQEVDKRFDEETRPIELFGAVIQYELKMPGQMISANTTFRDREHLVWKVDAYRLLAGEYSLTAQSRVPNVWAFILTGVLILLGIGFWIKKR</sequence>
<dbReference type="AlphaFoldDB" id="E1WUC0"/>
<dbReference type="Proteomes" id="UP000008560">
    <property type="component" value="Chromosome"/>
</dbReference>
<name>E1WUC0_BACF6</name>
<feature type="chain" id="PRO_5003154266" evidence="2">
    <location>
        <begin position="26"/>
        <end position="357"/>
    </location>
</feature>
<accession>E1WUC0</accession>
<feature type="signal peptide" evidence="2">
    <location>
        <begin position="1"/>
        <end position="25"/>
    </location>
</feature>
<dbReference type="PATRIC" id="fig|862962.3.peg.1757"/>
<dbReference type="PROSITE" id="PS51257">
    <property type="entry name" value="PROKAR_LIPOPROTEIN"/>
    <property type="match status" value="1"/>
</dbReference>
<feature type="transmembrane region" description="Helical" evidence="1">
    <location>
        <begin position="336"/>
        <end position="354"/>
    </location>
</feature>
<evidence type="ECO:0000256" key="2">
    <source>
        <dbReference type="SAM" id="SignalP"/>
    </source>
</evidence>
<organism evidence="3 4">
    <name type="scientific">Bacteroides fragilis (strain 638R)</name>
    <dbReference type="NCBI Taxonomy" id="862962"/>
    <lineage>
        <taxon>Bacteria</taxon>
        <taxon>Pseudomonadati</taxon>
        <taxon>Bacteroidota</taxon>
        <taxon>Bacteroidia</taxon>
        <taxon>Bacteroidales</taxon>
        <taxon>Bacteroidaceae</taxon>
        <taxon>Bacteroides</taxon>
    </lineage>
</organism>
<keyword evidence="1 3" id="KW-0812">Transmembrane</keyword>
<dbReference type="KEGG" id="bfg:BF638R_1746"/>
<evidence type="ECO:0000256" key="1">
    <source>
        <dbReference type="SAM" id="Phobius"/>
    </source>
</evidence>
<dbReference type="EMBL" id="FQ312004">
    <property type="protein sequence ID" value="CBW22272.1"/>
    <property type="molecule type" value="Genomic_DNA"/>
</dbReference>
<keyword evidence="1" id="KW-0472">Membrane</keyword>
<proteinExistence type="predicted"/>
<keyword evidence="1" id="KW-1133">Transmembrane helix</keyword>
<evidence type="ECO:0000313" key="4">
    <source>
        <dbReference type="Proteomes" id="UP000008560"/>
    </source>
</evidence>
<protein>
    <submittedName>
        <fullName evidence="3">Putative transmembrane protein</fullName>
    </submittedName>
</protein>